<gene>
    <name evidence="6" type="ORF">CWB96_23150</name>
</gene>
<dbReference type="PANTHER" id="PTHR43047">
    <property type="entry name" value="TWO-COMPONENT HISTIDINE PROTEIN KINASE"/>
    <property type="match status" value="1"/>
</dbReference>
<dbReference type="EMBL" id="PNCL01000377">
    <property type="protein sequence ID" value="TMP49382.1"/>
    <property type="molecule type" value="Genomic_DNA"/>
</dbReference>
<dbReference type="AlphaFoldDB" id="A0A5S3X933"/>
<feature type="non-terminal residue" evidence="6">
    <location>
        <position position="71"/>
    </location>
</feature>
<dbReference type="Pfam" id="PF02518">
    <property type="entry name" value="HATPase_c"/>
    <property type="match status" value="1"/>
</dbReference>
<dbReference type="InterPro" id="IPR036890">
    <property type="entry name" value="HATPase_C_sf"/>
</dbReference>
<organism evidence="6 7">
    <name type="scientific">Pseudoalteromonas citrea</name>
    <dbReference type="NCBI Taxonomy" id="43655"/>
    <lineage>
        <taxon>Bacteria</taxon>
        <taxon>Pseudomonadati</taxon>
        <taxon>Pseudomonadota</taxon>
        <taxon>Gammaproteobacteria</taxon>
        <taxon>Alteromonadales</taxon>
        <taxon>Pseudoalteromonadaceae</taxon>
        <taxon>Pseudoalteromonas</taxon>
    </lineage>
</organism>
<feature type="domain" description="Histidine kinase/HSP90-like ATPase" evidence="5">
    <location>
        <begin position="10"/>
        <end position="70"/>
    </location>
</feature>
<proteinExistence type="predicted"/>
<dbReference type="SUPFAM" id="SSF55874">
    <property type="entry name" value="ATPase domain of HSP90 chaperone/DNA topoisomerase II/histidine kinase"/>
    <property type="match status" value="1"/>
</dbReference>
<dbReference type="GO" id="GO:0004673">
    <property type="term" value="F:protein histidine kinase activity"/>
    <property type="evidence" value="ECO:0007669"/>
    <property type="project" value="UniProtKB-EC"/>
</dbReference>
<reference evidence="7" key="2">
    <citation type="submission" date="2019-06" db="EMBL/GenBank/DDBJ databases">
        <title>Co-occurence of chitin degradation, pigmentation and bioactivity in marine Pseudoalteromonas.</title>
        <authorList>
            <person name="Sonnenschein E.C."/>
            <person name="Bech P.K."/>
        </authorList>
    </citation>
    <scope>NUCLEOTIDE SEQUENCE [LARGE SCALE GENOMIC DNA]</scope>
    <source>
        <strain evidence="7">S2231</strain>
    </source>
</reference>
<keyword evidence="4" id="KW-0418">Kinase</keyword>
<dbReference type="InterPro" id="IPR003594">
    <property type="entry name" value="HATPase_dom"/>
</dbReference>
<accession>A0A5S3X933</accession>
<protein>
    <recommendedName>
        <fullName evidence="2">histidine kinase</fullName>
        <ecNumber evidence="2">2.7.13.3</ecNumber>
    </recommendedName>
</protein>
<evidence type="ECO:0000256" key="3">
    <source>
        <dbReference type="ARBA" id="ARBA00022679"/>
    </source>
</evidence>
<comment type="catalytic activity">
    <reaction evidence="1">
        <text>ATP + protein L-histidine = ADP + protein N-phospho-L-histidine.</text>
        <dbReference type="EC" id="2.7.13.3"/>
    </reaction>
</comment>
<dbReference type="EC" id="2.7.13.3" evidence="2"/>
<evidence type="ECO:0000256" key="1">
    <source>
        <dbReference type="ARBA" id="ARBA00000085"/>
    </source>
</evidence>
<keyword evidence="3" id="KW-0808">Transferase</keyword>
<evidence type="ECO:0000256" key="2">
    <source>
        <dbReference type="ARBA" id="ARBA00012438"/>
    </source>
</evidence>
<sequence>MNQATPHVLLRLSILHTGICMDESQSQTIFNAFSQADRSTSREFGGPGLGLAIAKELAELMPGSLTLKSQL</sequence>
<dbReference type="Gene3D" id="3.30.565.10">
    <property type="entry name" value="Histidine kinase-like ATPase, C-terminal domain"/>
    <property type="match status" value="1"/>
</dbReference>
<dbReference type="PRINTS" id="PR00344">
    <property type="entry name" value="BCTRLSENSOR"/>
</dbReference>
<evidence type="ECO:0000256" key="4">
    <source>
        <dbReference type="ARBA" id="ARBA00022777"/>
    </source>
</evidence>
<name>A0A5S3X933_9GAMM</name>
<evidence type="ECO:0000259" key="5">
    <source>
        <dbReference type="Pfam" id="PF02518"/>
    </source>
</evidence>
<reference evidence="6 7" key="1">
    <citation type="submission" date="2017-12" db="EMBL/GenBank/DDBJ databases">
        <authorList>
            <person name="Paulsen S."/>
            <person name="Gram L.K."/>
        </authorList>
    </citation>
    <scope>NUCLEOTIDE SEQUENCE [LARGE SCALE GENOMIC DNA]</scope>
    <source>
        <strain evidence="6 7">S2231</strain>
    </source>
</reference>
<dbReference type="Proteomes" id="UP000307706">
    <property type="component" value="Unassembled WGS sequence"/>
</dbReference>
<comment type="caution">
    <text evidence="6">The sequence shown here is derived from an EMBL/GenBank/DDBJ whole genome shotgun (WGS) entry which is preliminary data.</text>
</comment>
<evidence type="ECO:0000313" key="7">
    <source>
        <dbReference type="Proteomes" id="UP000307706"/>
    </source>
</evidence>
<dbReference type="RefSeq" id="WP_283235473.1">
    <property type="nucleotide sequence ID" value="NZ_PNCL01000377.1"/>
</dbReference>
<evidence type="ECO:0000313" key="6">
    <source>
        <dbReference type="EMBL" id="TMP49382.1"/>
    </source>
</evidence>
<dbReference type="InterPro" id="IPR004358">
    <property type="entry name" value="Sig_transdc_His_kin-like_C"/>
</dbReference>